<comment type="caution">
    <text evidence="11">The sequence shown here is derived from an EMBL/GenBank/DDBJ whole genome shotgun (WGS) entry which is preliminary data.</text>
</comment>
<evidence type="ECO:0000256" key="7">
    <source>
        <dbReference type="ARBA" id="ARBA00023224"/>
    </source>
</evidence>
<dbReference type="InterPro" id="IPR017981">
    <property type="entry name" value="GPCR_2-like_7TM"/>
</dbReference>
<dbReference type="PANTHER" id="PTHR23112">
    <property type="entry name" value="G PROTEIN-COUPLED RECEPTOR 157-RELATED"/>
    <property type="match status" value="1"/>
</dbReference>
<keyword evidence="4" id="KW-0297">G-protein coupled receptor</keyword>
<evidence type="ECO:0000256" key="9">
    <source>
        <dbReference type="SAM" id="Phobius"/>
    </source>
</evidence>
<feature type="transmembrane region" description="Helical" evidence="9">
    <location>
        <begin position="231"/>
        <end position="250"/>
    </location>
</feature>
<reference evidence="11 12" key="1">
    <citation type="journal article" date="2023" name="Commun. Biol.">
        <title>Genome analysis of Parmales, the sister group of diatoms, reveals the evolutionary specialization of diatoms from phago-mixotrophs to photoautotrophs.</title>
        <authorList>
            <person name="Ban H."/>
            <person name="Sato S."/>
            <person name="Yoshikawa S."/>
            <person name="Yamada K."/>
            <person name="Nakamura Y."/>
            <person name="Ichinomiya M."/>
            <person name="Sato N."/>
            <person name="Blanc-Mathieu R."/>
            <person name="Endo H."/>
            <person name="Kuwata A."/>
            <person name="Ogata H."/>
        </authorList>
    </citation>
    <scope>NUCLEOTIDE SEQUENCE [LARGE SCALE GENOMIC DNA]</scope>
</reference>
<feature type="transmembrane region" description="Helical" evidence="9">
    <location>
        <begin position="31"/>
        <end position="52"/>
    </location>
</feature>
<dbReference type="SUPFAM" id="SSF81321">
    <property type="entry name" value="Family A G protein-coupled receptor-like"/>
    <property type="match status" value="1"/>
</dbReference>
<evidence type="ECO:0000313" key="12">
    <source>
        <dbReference type="Proteomes" id="UP001165060"/>
    </source>
</evidence>
<feature type="transmembrane region" description="Helical" evidence="9">
    <location>
        <begin position="132"/>
        <end position="152"/>
    </location>
</feature>
<dbReference type="Proteomes" id="UP001165060">
    <property type="component" value="Unassembled WGS sequence"/>
</dbReference>
<keyword evidence="7" id="KW-0807">Transducer</keyword>
<dbReference type="Pfam" id="PF05462">
    <property type="entry name" value="Dicty_CAR"/>
    <property type="match status" value="1"/>
</dbReference>
<keyword evidence="5 9" id="KW-0472">Membrane</keyword>
<evidence type="ECO:0000256" key="5">
    <source>
        <dbReference type="ARBA" id="ARBA00023136"/>
    </source>
</evidence>
<dbReference type="PRINTS" id="PR02000">
    <property type="entry name" value="GCR1PLANT"/>
</dbReference>
<dbReference type="EMBL" id="BRYB01001877">
    <property type="protein sequence ID" value="GMI35448.1"/>
    <property type="molecule type" value="Genomic_DNA"/>
</dbReference>
<feature type="transmembrane region" description="Helical" evidence="9">
    <location>
        <begin position="187"/>
        <end position="210"/>
    </location>
</feature>
<keyword evidence="2 9" id="KW-0812">Transmembrane</keyword>
<comment type="subcellular location">
    <subcellularLocation>
        <location evidence="1">Membrane</location>
        <topology evidence="1">Multi-pass membrane protein</topology>
    </subcellularLocation>
</comment>
<keyword evidence="3 9" id="KW-1133">Transmembrane helix</keyword>
<dbReference type="PRINTS" id="PR02001">
    <property type="entry name" value="GCR1CAMPR"/>
</dbReference>
<dbReference type="InterPro" id="IPR022343">
    <property type="entry name" value="GCR1-cAMP_receptor"/>
</dbReference>
<feature type="transmembrane region" description="Helical" evidence="9">
    <location>
        <begin position="97"/>
        <end position="120"/>
    </location>
</feature>
<name>A0ABQ6MXA2_9STRA</name>
<evidence type="ECO:0000313" key="11">
    <source>
        <dbReference type="EMBL" id="GMI35448.1"/>
    </source>
</evidence>
<accession>A0ABQ6MXA2</accession>
<keyword evidence="12" id="KW-1185">Reference proteome</keyword>
<keyword evidence="6" id="KW-0675">Receptor</keyword>
<protein>
    <recommendedName>
        <fullName evidence="10">G-protein coupled receptors family 2 profile 2 domain-containing protein</fullName>
    </recommendedName>
</protein>
<dbReference type="PROSITE" id="PS50261">
    <property type="entry name" value="G_PROTEIN_RECEP_F2_4"/>
    <property type="match status" value="1"/>
</dbReference>
<gene>
    <name evidence="11" type="ORF">TeGR_g2505</name>
</gene>
<feature type="region of interest" description="Disordered" evidence="8">
    <location>
        <begin position="306"/>
        <end position="369"/>
    </location>
</feature>
<feature type="domain" description="G-protein coupled receptors family 2 profile 2" evidence="10">
    <location>
        <begin position="32"/>
        <end position="286"/>
    </location>
</feature>
<evidence type="ECO:0000256" key="2">
    <source>
        <dbReference type="ARBA" id="ARBA00022692"/>
    </source>
</evidence>
<proteinExistence type="predicted"/>
<sequence>MASLARLLYSQSNVDDGTDDSSDFSDKQNNLLVTVTVVESVASFICSGLIVFSFYQFKKLRKFSLLLVFWLSISDMGVCVSYFLGNPRNGDFMCYSQAVVMSFFELASVLWTTVIAFTLYRLIIEQKTSTHLIYRFHAFAFGLPAVFSLLPFTTGSYGNVGAWCWITTDADATGYFDPGTVWRLSLFYMPLWITIAYNSVVYVMVTNSLQRVANTQSQHQRPKYLKMVRRLRMYPLILVFCWAGATINRLQNTVDPHNSQFFLYFFQVSTRSLQGIFNAVTYGFNQHVTTEWLALLSQCPCANARPRDIEESGGGADARKPMLPEDEDEDDARAEGIDIPGADTSSTQGSTSEEGEGEQGEPVISRSLI</sequence>
<dbReference type="PANTHER" id="PTHR23112:SF0">
    <property type="entry name" value="TRANSMEMBRANE PROTEIN 116"/>
    <property type="match status" value="1"/>
</dbReference>
<organism evidence="11 12">
    <name type="scientific">Tetraparma gracilis</name>
    <dbReference type="NCBI Taxonomy" id="2962635"/>
    <lineage>
        <taxon>Eukaryota</taxon>
        <taxon>Sar</taxon>
        <taxon>Stramenopiles</taxon>
        <taxon>Ochrophyta</taxon>
        <taxon>Bolidophyceae</taxon>
        <taxon>Parmales</taxon>
        <taxon>Triparmaceae</taxon>
        <taxon>Tetraparma</taxon>
    </lineage>
</organism>
<evidence type="ECO:0000256" key="6">
    <source>
        <dbReference type="ARBA" id="ARBA00023170"/>
    </source>
</evidence>
<evidence type="ECO:0000256" key="3">
    <source>
        <dbReference type="ARBA" id="ARBA00022989"/>
    </source>
</evidence>
<evidence type="ECO:0000256" key="1">
    <source>
        <dbReference type="ARBA" id="ARBA00004141"/>
    </source>
</evidence>
<evidence type="ECO:0000256" key="4">
    <source>
        <dbReference type="ARBA" id="ARBA00023040"/>
    </source>
</evidence>
<dbReference type="Gene3D" id="1.20.1070.10">
    <property type="entry name" value="Rhodopsin 7-helix transmembrane proteins"/>
    <property type="match status" value="1"/>
</dbReference>
<dbReference type="InterPro" id="IPR022340">
    <property type="entry name" value="GPCR_GCR1_put"/>
</dbReference>
<feature type="transmembrane region" description="Helical" evidence="9">
    <location>
        <begin position="64"/>
        <end position="85"/>
    </location>
</feature>
<evidence type="ECO:0000259" key="10">
    <source>
        <dbReference type="PROSITE" id="PS50261"/>
    </source>
</evidence>
<evidence type="ECO:0000256" key="8">
    <source>
        <dbReference type="SAM" id="MobiDB-lite"/>
    </source>
</evidence>